<evidence type="ECO:0000313" key="2">
    <source>
        <dbReference type="Proteomes" id="UP001279734"/>
    </source>
</evidence>
<keyword evidence="2" id="KW-1185">Reference proteome</keyword>
<gene>
    <name evidence="1" type="ORF">Nepgr_012694</name>
</gene>
<dbReference type="AlphaFoldDB" id="A0AAD3SGG3"/>
<organism evidence="1 2">
    <name type="scientific">Nepenthes gracilis</name>
    <name type="common">Slender pitcher plant</name>
    <dbReference type="NCBI Taxonomy" id="150966"/>
    <lineage>
        <taxon>Eukaryota</taxon>
        <taxon>Viridiplantae</taxon>
        <taxon>Streptophyta</taxon>
        <taxon>Embryophyta</taxon>
        <taxon>Tracheophyta</taxon>
        <taxon>Spermatophyta</taxon>
        <taxon>Magnoliopsida</taxon>
        <taxon>eudicotyledons</taxon>
        <taxon>Gunneridae</taxon>
        <taxon>Pentapetalae</taxon>
        <taxon>Caryophyllales</taxon>
        <taxon>Nepenthaceae</taxon>
        <taxon>Nepenthes</taxon>
    </lineage>
</organism>
<sequence>MYSLLKSSGKLSGLSTVLKVSNGTHFTKLDDLHHLQETTNSWDLSFNDKTAVDEKSLILAYLASVLKESTFFHFDPTDGNR</sequence>
<dbReference type="Proteomes" id="UP001279734">
    <property type="component" value="Unassembled WGS sequence"/>
</dbReference>
<proteinExistence type="predicted"/>
<protein>
    <submittedName>
        <fullName evidence="1">Uncharacterized protein</fullName>
    </submittedName>
</protein>
<evidence type="ECO:0000313" key="1">
    <source>
        <dbReference type="EMBL" id="GMH10853.1"/>
    </source>
</evidence>
<accession>A0AAD3SGG3</accession>
<reference evidence="1" key="1">
    <citation type="submission" date="2023-05" db="EMBL/GenBank/DDBJ databases">
        <title>Nepenthes gracilis genome sequencing.</title>
        <authorList>
            <person name="Fukushima K."/>
        </authorList>
    </citation>
    <scope>NUCLEOTIDE SEQUENCE</scope>
    <source>
        <strain evidence="1">SING2019-196</strain>
    </source>
</reference>
<name>A0AAD3SGG3_NEPGR</name>
<comment type="caution">
    <text evidence="1">The sequence shown here is derived from an EMBL/GenBank/DDBJ whole genome shotgun (WGS) entry which is preliminary data.</text>
</comment>
<dbReference type="EMBL" id="BSYO01000010">
    <property type="protein sequence ID" value="GMH10853.1"/>
    <property type="molecule type" value="Genomic_DNA"/>
</dbReference>